<dbReference type="RefSeq" id="WP_212998055.1">
    <property type="nucleotide sequence ID" value="NZ_BAAATW010000007.1"/>
</dbReference>
<proteinExistence type="predicted"/>
<dbReference type="InterPro" id="IPR027417">
    <property type="entry name" value="P-loop_NTPase"/>
</dbReference>
<evidence type="ECO:0008006" key="3">
    <source>
        <dbReference type="Google" id="ProtNLM"/>
    </source>
</evidence>
<dbReference type="Proteomes" id="UP000680865">
    <property type="component" value="Unassembled WGS sequence"/>
</dbReference>
<evidence type="ECO:0000313" key="2">
    <source>
        <dbReference type="Proteomes" id="UP000680865"/>
    </source>
</evidence>
<evidence type="ECO:0000313" key="1">
    <source>
        <dbReference type="EMBL" id="GIM72933.1"/>
    </source>
</evidence>
<sequence length="68" mass="6843">MLTGIDLSVAAAEVIAVLGPSACGKSTLPRMAGGPQPTGEPGATLLGFAGWRLLAAGAHLMNQMRPEN</sequence>
<comment type="caution">
    <text evidence="1">The sequence shown here is derived from an EMBL/GenBank/DDBJ whole genome shotgun (WGS) entry which is preliminary data.</text>
</comment>
<dbReference type="AlphaFoldDB" id="A0A919SLL0"/>
<organism evidence="1 2">
    <name type="scientific">Winogradskya consettensis</name>
    <dbReference type="NCBI Taxonomy" id="113560"/>
    <lineage>
        <taxon>Bacteria</taxon>
        <taxon>Bacillati</taxon>
        <taxon>Actinomycetota</taxon>
        <taxon>Actinomycetes</taxon>
        <taxon>Micromonosporales</taxon>
        <taxon>Micromonosporaceae</taxon>
        <taxon>Winogradskya</taxon>
    </lineage>
</organism>
<dbReference type="EMBL" id="BOQP01000016">
    <property type="protein sequence ID" value="GIM72933.1"/>
    <property type="molecule type" value="Genomic_DNA"/>
</dbReference>
<dbReference type="Gene3D" id="3.40.50.300">
    <property type="entry name" value="P-loop containing nucleotide triphosphate hydrolases"/>
    <property type="match status" value="1"/>
</dbReference>
<protein>
    <recommendedName>
        <fullName evidence="3">ABC transporter</fullName>
    </recommendedName>
</protein>
<keyword evidence="2" id="KW-1185">Reference proteome</keyword>
<accession>A0A919SLL0</accession>
<reference evidence="1" key="1">
    <citation type="submission" date="2021-03" db="EMBL/GenBank/DDBJ databases">
        <title>Whole genome shotgun sequence of Actinoplanes consettensis NBRC 14913.</title>
        <authorList>
            <person name="Komaki H."/>
            <person name="Tamura T."/>
        </authorList>
    </citation>
    <scope>NUCLEOTIDE SEQUENCE</scope>
    <source>
        <strain evidence="1">NBRC 14913</strain>
    </source>
</reference>
<name>A0A919SLL0_9ACTN</name>
<gene>
    <name evidence="1" type="ORF">Aco04nite_32680</name>
</gene>
<dbReference type="SUPFAM" id="SSF52540">
    <property type="entry name" value="P-loop containing nucleoside triphosphate hydrolases"/>
    <property type="match status" value="1"/>
</dbReference>